<feature type="signal peptide" evidence="2">
    <location>
        <begin position="1"/>
        <end position="23"/>
    </location>
</feature>
<dbReference type="GO" id="GO:0030288">
    <property type="term" value="C:outer membrane-bounded periplasmic space"/>
    <property type="evidence" value="ECO:0007669"/>
    <property type="project" value="InterPro"/>
</dbReference>
<reference evidence="3" key="2">
    <citation type="submission" date="2021-08" db="EMBL/GenBank/DDBJ databases">
        <authorList>
            <person name="Tani A."/>
            <person name="Ola A."/>
            <person name="Ogura Y."/>
            <person name="Katsura K."/>
            <person name="Hayashi T."/>
        </authorList>
    </citation>
    <scope>NUCLEOTIDE SEQUENCE</scope>
    <source>
        <strain evidence="3">NBRC 103626</strain>
    </source>
</reference>
<dbReference type="NCBIfam" id="NF037995">
    <property type="entry name" value="TRAP_S1"/>
    <property type="match status" value="1"/>
</dbReference>
<evidence type="ECO:0000256" key="1">
    <source>
        <dbReference type="ARBA" id="ARBA00022729"/>
    </source>
</evidence>
<dbReference type="EMBL" id="BPQM01000030">
    <property type="protein sequence ID" value="GJD78422.1"/>
    <property type="molecule type" value="Genomic_DNA"/>
</dbReference>
<evidence type="ECO:0000313" key="3">
    <source>
        <dbReference type="EMBL" id="GJD78422.1"/>
    </source>
</evidence>
<dbReference type="AlphaFoldDB" id="A0AA37MAF8"/>
<comment type="caution">
    <text evidence="3">The sequence shown here is derived from an EMBL/GenBank/DDBJ whole genome shotgun (WGS) entry which is preliminary data.</text>
</comment>
<dbReference type="PIRSF" id="PIRSF006470">
    <property type="entry name" value="DctB"/>
    <property type="match status" value="1"/>
</dbReference>
<feature type="chain" id="PRO_5041436628" evidence="2">
    <location>
        <begin position="24"/>
        <end position="327"/>
    </location>
</feature>
<reference evidence="3" key="1">
    <citation type="journal article" date="2016" name="Front. Microbiol.">
        <title>Genome Sequence of the Piezophilic, Mesophilic Sulfate-Reducing Bacterium Desulfovibrio indicus J2T.</title>
        <authorList>
            <person name="Cao J."/>
            <person name="Maignien L."/>
            <person name="Shao Z."/>
            <person name="Alain K."/>
            <person name="Jebbar M."/>
        </authorList>
    </citation>
    <scope>NUCLEOTIDE SEQUENCE</scope>
    <source>
        <strain evidence="3">NBRC 103626</strain>
    </source>
</reference>
<dbReference type="RefSeq" id="WP_238302126.1">
    <property type="nucleotide sequence ID" value="NZ_BPQM01000030.1"/>
</dbReference>
<dbReference type="PANTHER" id="PTHR33376:SF2">
    <property type="entry name" value="DICARBOXYLATE-BINDING PERIPLASMIC PROTEIN"/>
    <property type="match status" value="1"/>
</dbReference>
<evidence type="ECO:0000256" key="2">
    <source>
        <dbReference type="SAM" id="SignalP"/>
    </source>
</evidence>
<dbReference type="InterPro" id="IPR004682">
    <property type="entry name" value="TRAP_DctP"/>
</dbReference>
<keyword evidence="4" id="KW-1185">Reference proteome</keyword>
<evidence type="ECO:0000313" key="4">
    <source>
        <dbReference type="Proteomes" id="UP001055108"/>
    </source>
</evidence>
<dbReference type="GO" id="GO:0055085">
    <property type="term" value="P:transmembrane transport"/>
    <property type="evidence" value="ECO:0007669"/>
    <property type="project" value="InterPro"/>
</dbReference>
<organism evidence="3 4">
    <name type="scientific">Methylobacterium gregans</name>
    <dbReference type="NCBI Taxonomy" id="374424"/>
    <lineage>
        <taxon>Bacteria</taxon>
        <taxon>Pseudomonadati</taxon>
        <taxon>Pseudomonadota</taxon>
        <taxon>Alphaproteobacteria</taxon>
        <taxon>Hyphomicrobiales</taxon>
        <taxon>Methylobacteriaceae</taxon>
        <taxon>Methylobacterium</taxon>
    </lineage>
</organism>
<dbReference type="PANTHER" id="PTHR33376">
    <property type="match status" value="1"/>
</dbReference>
<keyword evidence="1 2" id="KW-0732">Signal</keyword>
<dbReference type="Proteomes" id="UP001055108">
    <property type="component" value="Unassembled WGS sequence"/>
</dbReference>
<dbReference type="InterPro" id="IPR038404">
    <property type="entry name" value="TRAP_DctP_sf"/>
</dbReference>
<dbReference type="Gene3D" id="3.40.190.170">
    <property type="entry name" value="Bacterial extracellular solute-binding protein, family 7"/>
    <property type="match status" value="1"/>
</dbReference>
<protein>
    <submittedName>
        <fullName evidence="3">Solute-binding protein</fullName>
    </submittedName>
</protein>
<proteinExistence type="predicted"/>
<gene>
    <name evidence="3" type="ORF">NBEOAGPD_1636</name>
</gene>
<dbReference type="InterPro" id="IPR018389">
    <property type="entry name" value="DctP_fam"/>
</dbReference>
<dbReference type="Pfam" id="PF03480">
    <property type="entry name" value="DctP"/>
    <property type="match status" value="1"/>
</dbReference>
<dbReference type="NCBIfam" id="TIGR00787">
    <property type="entry name" value="dctP"/>
    <property type="match status" value="1"/>
</dbReference>
<sequence length="327" mass="35254">MLSRLRVAAVVVGFSSAWTIAQAEAHERVLRFGYLFAQTSQLGAGAERFAAEVAKRTGGGYRVELYPNGSVGGEVEMAEELRLGHLDLAFITSAPFSSIIPEFGVFDIPFLFRDARHAHAVFDGAIGQDYLRKFQQKGLVALAWGENGMRHITNSKRAVTGPEDLRGLSMRVPQSDIMLAGFRSLGVKAEPLAFPALYGALQSGQFDGQENPISVIAASRFEKVQKHLTLSGHVYSWAVVVMSRAAWEGLSAADQKAFTEAARAAGQVSREVAGRAETEGVDALRSSGMSVVAGIDRAAFEQSLQATTAEFSARFGAETLRQIKAVR</sequence>
<name>A0AA37MAF8_9HYPH</name>
<accession>A0AA37MAF8</accession>
<dbReference type="GO" id="GO:0030246">
    <property type="term" value="F:carbohydrate binding"/>
    <property type="evidence" value="ECO:0007669"/>
    <property type="project" value="TreeGrafter"/>
</dbReference>